<evidence type="ECO:0008006" key="4">
    <source>
        <dbReference type="Google" id="ProtNLM"/>
    </source>
</evidence>
<feature type="region of interest" description="Disordered" evidence="1">
    <location>
        <begin position="73"/>
        <end position="93"/>
    </location>
</feature>
<name>A0A1D7Y2T9_9ACTN</name>
<protein>
    <recommendedName>
        <fullName evidence="4">Aminoglycoside phosphotransferase domain-containing protein</fullName>
    </recommendedName>
</protein>
<dbReference type="EMBL" id="CP017248">
    <property type="protein sequence ID" value="AOR29888.1"/>
    <property type="molecule type" value="Genomic_DNA"/>
</dbReference>
<evidence type="ECO:0000256" key="1">
    <source>
        <dbReference type="SAM" id="MobiDB-lite"/>
    </source>
</evidence>
<dbReference type="RefSeq" id="WP_069776543.1">
    <property type="nucleotide sequence ID" value="NZ_CP017248.1"/>
</dbReference>
<dbReference type="KEGG" id="spun:BFF78_01255"/>
<sequence length="93" mass="10027">MVWAEGLLREVFPDAEVIEAMPRTGGQLSAVCEMRCADPAHSAIFKVYAHEWAWKQAKEVRVYQMLASLGSLPVPSVLHHTPGGGPGAGPSRS</sequence>
<evidence type="ECO:0000313" key="2">
    <source>
        <dbReference type="EMBL" id="AOR29888.1"/>
    </source>
</evidence>
<proteinExistence type="predicted"/>
<dbReference type="Proteomes" id="UP000094960">
    <property type="component" value="Chromosome"/>
</dbReference>
<organism evidence="2 3">
    <name type="scientific">Streptomyces fodineus</name>
    <dbReference type="NCBI Taxonomy" id="1904616"/>
    <lineage>
        <taxon>Bacteria</taxon>
        <taxon>Bacillati</taxon>
        <taxon>Actinomycetota</taxon>
        <taxon>Actinomycetes</taxon>
        <taxon>Kitasatosporales</taxon>
        <taxon>Streptomycetaceae</taxon>
        <taxon>Streptomyces</taxon>
    </lineage>
</organism>
<keyword evidence="3" id="KW-1185">Reference proteome</keyword>
<evidence type="ECO:0000313" key="3">
    <source>
        <dbReference type="Proteomes" id="UP000094960"/>
    </source>
</evidence>
<dbReference type="AlphaFoldDB" id="A0A1D7Y2T9"/>
<reference evidence="3" key="1">
    <citation type="submission" date="2016-09" db="EMBL/GenBank/DDBJ databases">
        <title>Streptomyces puniciscabiei strain:TW1S1 Genome sequencing and assembly.</title>
        <authorList>
            <person name="Kim M.-K."/>
            <person name="Kim S.B."/>
        </authorList>
    </citation>
    <scope>NUCLEOTIDE SEQUENCE [LARGE SCALE GENOMIC DNA]</scope>
    <source>
        <strain evidence="3">TW1S1</strain>
    </source>
</reference>
<feature type="compositionally biased region" description="Gly residues" evidence="1">
    <location>
        <begin position="82"/>
        <end position="93"/>
    </location>
</feature>
<accession>A0A1D7Y2T9</accession>
<gene>
    <name evidence="2" type="ORF">BFF78_01255</name>
</gene>